<evidence type="ECO:0000256" key="3">
    <source>
        <dbReference type="ARBA" id="ARBA00006340"/>
    </source>
</evidence>
<dbReference type="InterPro" id="IPR004467">
    <property type="entry name" value="Or_phspho_trans_dom"/>
</dbReference>
<dbReference type="InterPro" id="IPR000836">
    <property type="entry name" value="PRTase_dom"/>
</dbReference>
<comment type="cofactor">
    <cofactor evidence="9">
        <name>Mg(2+)</name>
        <dbReference type="ChEBI" id="CHEBI:18420"/>
    </cofactor>
</comment>
<evidence type="ECO:0000256" key="4">
    <source>
        <dbReference type="ARBA" id="ARBA00011738"/>
    </source>
</evidence>
<keyword evidence="9" id="KW-0460">Magnesium</keyword>
<feature type="binding site" evidence="9">
    <location>
        <position position="159"/>
    </location>
    <ligand>
        <name>orotate</name>
        <dbReference type="ChEBI" id="CHEBI:30839"/>
    </ligand>
</feature>
<dbReference type="CDD" id="cd06223">
    <property type="entry name" value="PRTases_typeI"/>
    <property type="match status" value="1"/>
</dbReference>
<dbReference type="PANTHER" id="PTHR46683">
    <property type="entry name" value="OROTATE PHOSPHORIBOSYLTRANSFERASE 1-RELATED"/>
    <property type="match status" value="1"/>
</dbReference>
<gene>
    <name evidence="9 10" type="primary">pyrE</name>
    <name evidence="10" type="ORF">Lqui_1313</name>
</gene>
<dbReference type="InterPro" id="IPR029057">
    <property type="entry name" value="PRTase-like"/>
</dbReference>
<dbReference type="FunFam" id="3.40.50.2020:FF:000008">
    <property type="entry name" value="Orotate phosphoribosyltransferase"/>
    <property type="match status" value="1"/>
</dbReference>
<dbReference type="AlphaFoldDB" id="A0A0W0Y079"/>
<dbReference type="GO" id="GO:0000287">
    <property type="term" value="F:magnesium ion binding"/>
    <property type="evidence" value="ECO:0007669"/>
    <property type="project" value="UniProtKB-UniRule"/>
</dbReference>
<dbReference type="HAMAP" id="MF_01208">
    <property type="entry name" value="PyrE"/>
    <property type="match status" value="1"/>
</dbReference>
<dbReference type="GO" id="GO:0006207">
    <property type="term" value="P:'de novo' pyrimidine nucleobase biosynthetic process"/>
    <property type="evidence" value="ECO:0007669"/>
    <property type="project" value="TreeGrafter"/>
</dbReference>
<dbReference type="Gene3D" id="3.40.50.2020">
    <property type="match status" value="1"/>
</dbReference>
<dbReference type="GO" id="GO:0046132">
    <property type="term" value="P:pyrimidine ribonucleoside biosynthetic process"/>
    <property type="evidence" value="ECO:0007669"/>
    <property type="project" value="TreeGrafter"/>
</dbReference>
<sequence length="214" mass="23780">MNTIDNFSKDHFIEFALSCGVLKFGNFTLKSGRLSPYFFNAGLFYHGATLRTLGQFYANRLIQETIDCRQLFGPAYKGLPLATSTAIALSEKNVNATVTFNRKEVKDHGEGGQLIGAPLNGPVIMVDDVITAGTAFRESQALINAHGGRLETVIIALDRCERGKGEISTLQEIERQGVKVLSVINFHDLINYLKKKQMDAELKSLEEYRREYGA</sequence>
<comment type="similarity">
    <text evidence="3 9">Belongs to the purine/pyrimidine phosphoribosyltransferase family. PyrE subfamily.</text>
</comment>
<proteinExistence type="inferred from homology"/>
<evidence type="ECO:0000256" key="2">
    <source>
        <dbReference type="ARBA" id="ARBA00004889"/>
    </source>
</evidence>
<evidence type="ECO:0000256" key="5">
    <source>
        <dbReference type="ARBA" id="ARBA00011971"/>
    </source>
</evidence>
<keyword evidence="8 9" id="KW-0665">Pyrimidine biosynthesis</keyword>
<keyword evidence="11" id="KW-1185">Reference proteome</keyword>
<evidence type="ECO:0000256" key="1">
    <source>
        <dbReference type="ARBA" id="ARBA00003769"/>
    </source>
</evidence>
<evidence type="ECO:0000313" key="11">
    <source>
        <dbReference type="Proteomes" id="UP000054618"/>
    </source>
</evidence>
<feature type="binding site" description="in other chain" evidence="9">
    <location>
        <begin position="127"/>
        <end position="135"/>
    </location>
    <ligand>
        <name>5-phospho-alpha-D-ribose 1-diphosphate</name>
        <dbReference type="ChEBI" id="CHEBI:58017"/>
        <note>ligand shared between dimeric partners</note>
    </ligand>
</feature>
<reference evidence="10 11" key="1">
    <citation type="submission" date="2015-11" db="EMBL/GenBank/DDBJ databases">
        <title>Genomic analysis of 38 Legionella species identifies large and diverse effector repertoires.</title>
        <authorList>
            <person name="Burstein D."/>
            <person name="Amaro F."/>
            <person name="Zusman T."/>
            <person name="Lifshitz Z."/>
            <person name="Cohen O."/>
            <person name="Gilbert J.A."/>
            <person name="Pupko T."/>
            <person name="Shuman H.A."/>
            <person name="Segal G."/>
        </authorList>
    </citation>
    <scope>NUCLEOTIDE SEQUENCE [LARGE SCALE GENOMIC DNA]</scope>
    <source>
        <strain evidence="10 11">CDC#1442-AUS-E</strain>
    </source>
</reference>
<organism evidence="10 11">
    <name type="scientific">Legionella quinlivanii</name>
    <dbReference type="NCBI Taxonomy" id="45073"/>
    <lineage>
        <taxon>Bacteria</taxon>
        <taxon>Pseudomonadati</taxon>
        <taxon>Pseudomonadota</taxon>
        <taxon>Gammaproteobacteria</taxon>
        <taxon>Legionellales</taxon>
        <taxon>Legionellaceae</taxon>
        <taxon>Legionella</taxon>
    </lineage>
</organism>
<evidence type="ECO:0000256" key="7">
    <source>
        <dbReference type="ARBA" id="ARBA00022679"/>
    </source>
</evidence>
<comment type="caution">
    <text evidence="10">The sequence shown here is derived from an EMBL/GenBank/DDBJ whole genome shotgun (WGS) entry which is preliminary data.</text>
</comment>
<feature type="binding site" evidence="9">
    <location>
        <position position="108"/>
    </location>
    <ligand>
        <name>5-phospho-alpha-D-ribose 1-diphosphate</name>
        <dbReference type="ChEBI" id="CHEBI:58017"/>
        <note>ligand shared between dimeric partners</note>
    </ligand>
</feature>
<dbReference type="GO" id="GO:0004588">
    <property type="term" value="F:orotate phosphoribosyltransferase activity"/>
    <property type="evidence" value="ECO:0007669"/>
    <property type="project" value="UniProtKB-UniRule"/>
</dbReference>
<comment type="subunit">
    <text evidence="4 9">Homodimer.</text>
</comment>
<dbReference type="GO" id="GO:0005737">
    <property type="term" value="C:cytoplasm"/>
    <property type="evidence" value="ECO:0007669"/>
    <property type="project" value="TreeGrafter"/>
</dbReference>
<feature type="binding site" evidence="9">
    <location>
        <position position="131"/>
    </location>
    <ligand>
        <name>orotate</name>
        <dbReference type="ChEBI" id="CHEBI:30839"/>
    </ligand>
</feature>
<comment type="pathway">
    <text evidence="2 9">Pyrimidine metabolism; UMP biosynthesis via de novo pathway; UMP from orotate: step 1/2.</text>
</comment>
<feature type="binding site" evidence="9">
    <location>
        <position position="106"/>
    </location>
    <ligand>
        <name>5-phospho-alpha-D-ribose 1-diphosphate</name>
        <dbReference type="ChEBI" id="CHEBI:58017"/>
        <note>ligand shared between dimeric partners</note>
    </ligand>
</feature>
<dbReference type="UniPathway" id="UPA00070">
    <property type="reaction ID" value="UER00119"/>
</dbReference>
<protein>
    <recommendedName>
        <fullName evidence="5 9">Orotate phosphoribosyltransferase</fullName>
        <shortName evidence="9">OPRT</shortName>
        <shortName evidence="9">OPRTase</shortName>
        <ecNumber evidence="5 9">2.4.2.10</ecNumber>
    </recommendedName>
</protein>
<dbReference type="NCBIfam" id="TIGR00336">
    <property type="entry name" value="pyrE"/>
    <property type="match status" value="1"/>
</dbReference>
<feature type="binding site" description="in other chain" evidence="9">
    <location>
        <position position="103"/>
    </location>
    <ligand>
        <name>5-phospho-alpha-D-ribose 1-diphosphate</name>
        <dbReference type="ChEBI" id="CHEBI:58017"/>
        <note>ligand shared between dimeric partners</note>
    </ligand>
</feature>
<feature type="binding site" evidence="9">
    <location>
        <begin position="38"/>
        <end position="39"/>
    </location>
    <ligand>
        <name>orotate</name>
        <dbReference type="ChEBI" id="CHEBI:30839"/>
    </ligand>
</feature>
<evidence type="ECO:0000313" key="10">
    <source>
        <dbReference type="EMBL" id="KTD49988.1"/>
    </source>
</evidence>
<dbReference type="PANTHER" id="PTHR46683:SF1">
    <property type="entry name" value="OROTATE PHOSPHORIBOSYLTRANSFERASE 1-RELATED"/>
    <property type="match status" value="1"/>
</dbReference>
<evidence type="ECO:0000256" key="9">
    <source>
        <dbReference type="HAMAP-Rule" id="MF_01208"/>
    </source>
</evidence>
<dbReference type="Proteomes" id="UP000054618">
    <property type="component" value="Unassembled WGS sequence"/>
</dbReference>
<evidence type="ECO:0000256" key="8">
    <source>
        <dbReference type="ARBA" id="ARBA00022975"/>
    </source>
</evidence>
<dbReference type="STRING" id="45073.Lqui_1313"/>
<dbReference type="GO" id="GO:0044205">
    <property type="term" value="P:'de novo' UMP biosynthetic process"/>
    <property type="evidence" value="ECO:0007669"/>
    <property type="project" value="UniProtKB-UniRule"/>
</dbReference>
<evidence type="ECO:0000256" key="6">
    <source>
        <dbReference type="ARBA" id="ARBA00022676"/>
    </source>
</evidence>
<dbReference type="EC" id="2.4.2.10" evidence="5 9"/>
<dbReference type="InterPro" id="IPR023031">
    <property type="entry name" value="OPRT"/>
</dbReference>
<feature type="binding site" evidence="9">
    <location>
        <position position="102"/>
    </location>
    <ligand>
        <name>5-phospho-alpha-D-ribose 1-diphosphate</name>
        <dbReference type="ChEBI" id="CHEBI:58017"/>
        <note>ligand shared between dimeric partners</note>
    </ligand>
</feature>
<name>A0A0W0Y079_9GAMM</name>
<dbReference type="PATRIC" id="fig|45073.5.peg.1384"/>
<dbReference type="SUPFAM" id="SSF53271">
    <property type="entry name" value="PRTase-like"/>
    <property type="match status" value="1"/>
</dbReference>
<feature type="binding site" description="in other chain" evidence="9">
    <location>
        <position position="30"/>
    </location>
    <ligand>
        <name>5-phospho-alpha-D-ribose 1-diphosphate</name>
        <dbReference type="ChEBI" id="CHEBI:58017"/>
        <note>ligand shared between dimeric partners</note>
    </ligand>
</feature>
<dbReference type="EMBL" id="LNYS01000008">
    <property type="protein sequence ID" value="KTD49988.1"/>
    <property type="molecule type" value="Genomic_DNA"/>
</dbReference>
<comment type="function">
    <text evidence="1 9">Catalyzes the transfer of a ribosyl phosphate group from 5-phosphoribose 1-diphosphate to orotate, leading to the formation of orotidine monophosphate (OMP).</text>
</comment>
<accession>A0A0W0Y079</accession>
<keyword evidence="7 9" id="KW-0808">Transferase</keyword>
<keyword evidence="6 9" id="KW-0328">Glycosyltransferase</keyword>
<feature type="binding site" description="in other chain" evidence="9">
    <location>
        <begin position="76"/>
        <end position="77"/>
    </location>
    <ligand>
        <name>5-phospho-alpha-D-ribose 1-diphosphate</name>
        <dbReference type="ChEBI" id="CHEBI:58017"/>
        <note>ligand shared between dimeric partners</note>
    </ligand>
</feature>
<comment type="catalytic activity">
    <reaction evidence="9">
        <text>orotidine 5'-phosphate + diphosphate = orotate + 5-phospho-alpha-D-ribose 1-diphosphate</text>
        <dbReference type="Rhea" id="RHEA:10380"/>
        <dbReference type="ChEBI" id="CHEBI:30839"/>
        <dbReference type="ChEBI" id="CHEBI:33019"/>
        <dbReference type="ChEBI" id="CHEBI:57538"/>
        <dbReference type="ChEBI" id="CHEBI:58017"/>
        <dbReference type="EC" id="2.4.2.10"/>
    </reaction>
</comment>